<dbReference type="Pfam" id="PF00076">
    <property type="entry name" value="RRM_1"/>
    <property type="match status" value="1"/>
</dbReference>
<evidence type="ECO:0000256" key="8">
    <source>
        <dbReference type="ARBA" id="ARBA00074360"/>
    </source>
</evidence>
<dbReference type="Gene3D" id="1.10.287.110">
    <property type="entry name" value="DnaJ domain"/>
    <property type="match status" value="1"/>
</dbReference>
<dbReference type="InterPro" id="IPR001623">
    <property type="entry name" value="DnaJ_domain"/>
</dbReference>
<dbReference type="InterPro" id="IPR012677">
    <property type="entry name" value="Nucleotide-bd_a/b_plait_sf"/>
</dbReference>
<dbReference type="PANTHER" id="PTHR44313">
    <property type="entry name" value="DNAJ HOMOLOG SUBFAMILY C MEMBER 17"/>
    <property type="match status" value="1"/>
</dbReference>
<dbReference type="InParanoid" id="A0A6J1WFL9"/>
<evidence type="ECO:0000256" key="4">
    <source>
        <dbReference type="ARBA" id="ARBA00022884"/>
    </source>
</evidence>
<sequence length="289" mass="33045">MSKMKIEDVDLYAILDLQITATEAEIKKAYRKKALQCHPDKNPDDPKAAETFHELSHALEILTDVQARAAYDKVLRAKAAAKLRHQELDSKRQKLKEDLERREREAISGAGASNLTDEQKLAAEIERLQKEGSRLLQEEQQRIKEEIQKNMGCQPAWDSSLNRIKIKWNVDKNDPNNGGYDENMLRRFLKKYGSIVALIMSPKKKGSALVEFATKEASEMAVDFEKGLADNPLTLKWLNKKPIDTSTKNFGGPSLISDRDYESLVLTKMRQAAERQRLIEEMMKEENET</sequence>
<comment type="function">
    <text evidence="7">May negatively affect PAX8-induced thyroglobulin/TG transcription.</text>
</comment>
<keyword evidence="3" id="KW-0963">Cytoplasm</keyword>
<dbReference type="CDD" id="cd12429">
    <property type="entry name" value="RRM_DNAJC17"/>
    <property type="match status" value="1"/>
</dbReference>
<dbReference type="PROSITE" id="PS50076">
    <property type="entry name" value="DNAJ_2"/>
    <property type="match status" value="1"/>
</dbReference>
<keyword evidence="9" id="KW-0175">Coiled coil</keyword>
<dbReference type="AlphaFoldDB" id="A0A6J1WFL9"/>
<dbReference type="InterPro" id="IPR000504">
    <property type="entry name" value="RRM_dom"/>
</dbReference>
<dbReference type="GO" id="GO:0005681">
    <property type="term" value="C:spliceosomal complex"/>
    <property type="evidence" value="ECO:0007669"/>
    <property type="project" value="TreeGrafter"/>
</dbReference>
<evidence type="ECO:0000259" key="10">
    <source>
        <dbReference type="PROSITE" id="PS50076"/>
    </source>
</evidence>
<dbReference type="CDD" id="cd06257">
    <property type="entry name" value="DnaJ"/>
    <property type="match status" value="1"/>
</dbReference>
<dbReference type="GeneID" id="113512902"/>
<dbReference type="SMART" id="SM00271">
    <property type="entry name" value="DnaJ"/>
    <property type="match status" value="1"/>
</dbReference>
<dbReference type="InterPro" id="IPR052094">
    <property type="entry name" value="Pre-mRNA-splicing_ERAD"/>
</dbReference>
<dbReference type="GO" id="GO:0005737">
    <property type="term" value="C:cytoplasm"/>
    <property type="evidence" value="ECO:0007669"/>
    <property type="project" value="UniProtKB-SubCell"/>
</dbReference>
<dbReference type="SUPFAM" id="SSF46565">
    <property type="entry name" value="Chaperone J-domain"/>
    <property type="match status" value="1"/>
</dbReference>
<dbReference type="InterPro" id="IPR034254">
    <property type="entry name" value="DNAJC17_RRM"/>
</dbReference>
<dbReference type="InterPro" id="IPR035979">
    <property type="entry name" value="RBD_domain_sf"/>
</dbReference>
<keyword evidence="6" id="KW-0539">Nucleus</keyword>
<protein>
    <recommendedName>
        <fullName evidence="8">DnaJ homolog subfamily C member 17</fullName>
    </recommendedName>
</protein>
<dbReference type="CTD" id="101739460"/>
<dbReference type="FunCoup" id="A0A6J1WFL9">
    <property type="interactions" value="1438"/>
</dbReference>
<organism evidence="11 12">
    <name type="scientific">Galleria mellonella</name>
    <name type="common">Greater wax moth</name>
    <dbReference type="NCBI Taxonomy" id="7137"/>
    <lineage>
        <taxon>Eukaryota</taxon>
        <taxon>Metazoa</taxon>
        <taxon>Ecdysozoa</taxon>
        <taxon>Arthropoda</taxon>
        <taxon>Hexapoda</taxon>
        <taxon>Insecta</taxon>
        <taxon>Pterygota</taxon>
        <taxon>Neoptera</taxon>
        <taxon>Endopterygota</taxon>
        <taxon>Lepidoptera</taxon>
        <taxon>Glossata</taxon>
        <taxon>Ditrysia</taxon>
        <taxon>Pyraloidea</taxon>
        <taxon>Pyralidae</taxon>
        <taxon>Galleriinae</taxon>
        <taxon>Galleria</taxon>
    </lineage>
</organism>
<dbReference type="Proteomes" id="UP001652740">
    <property type="component" value="Unplaced"/>
</dbReference>
<evidence type="ECO:0000256" key="5">
    <source>
        <dbReference type="ARBA" id="ARBA00023186"/>
    </source>
</evidence>
<keyword evidence="11" id="KW-1185">Reference proteome</keyword>
<reference evidence="12" key="1">
    <citation type="submission" date="2025-08" db="UniProtKB">
        <authorList>
            <consortium name="RefSeq"/>
        </authorList>
    </citation>
    <scope>IDENTIFICATION</scope>
    <source>
        <tissue evidence="12">Whole larvae</tissue>
    </source>
</reference>
<dbReference type="RefSeq" id="XP_026752664.1">
    <property type="nucleotide sequence ID" value="XM_026896863.3"/>
</dbReference>
<evidence type="ECO:0000256" key="2">
    <source>
        <dbReference type="ARBA" id="ARBA00004496"/>
    </source>
</evidence>
<evidence type="ECO:0000256" key="1">
    <source>
        <dbReference type="ARBA" id="ARBA00004123"/>
    </source>
</evidence>
<evidence type="ECO:0000256" key="6">
    <source>
        <dbReference type="ARBA" id="ARBA00023242"/>
    </source>
</evidence>
<dbReference type="OrthoDB" id="259708at2759"/>
<evidence type="ECO:0000256" key="9">
    <source>
        <dbReference type="SAM" id="Coils"/>
    </source>
</evidence>
<dbReference type="FunFam" id="1.10.287.110:FF:000059">
    <property type="entry name" value="dnaJ homolog subfamily C member 17"/>
    <property type="match status" value="1"/>
</dbReference>
<keyword evidence="5" id="KW-0143">Chaperone</keyword>
<evidence type="ECO:0000313" key="12">
    <source>
        <dbReference type="RefSeq" id="XP_026752664.1"/>
    </source>
</evidence>
<dbReference type="Pfam" id="PF00226">
    <property type="entry name" value="DnaJ"/>
    <property type="match status" value="1"/>
</dbReference>
<comment type="subcellular location">
    <subcellularLocation>
        <location evidence="2">Cytoplasm</location>
    </subcellularLocation>
    <subcellularLocation>
        <location evidence="1">Nucleus</location>
    </subcellularLocation>
</comment>
<evidence type="ECO:0000256" key="3">
    <source>
        <dbReference type="ARBA" id="ARBA00022490"/>
    </source>
</evidence>
<feature type="coiled-coil region" evidence="9">
    <location>
        <begin position="78"/>
        <end position="138"/>
    </location>
</feature>
<dbReference type="SUPFAM" id="SSF54928">
    <property type="entry name" value="RNA-binding domain, RBD"/>
    <property type="match status" value="1"/>
</dbReference>
<dbReference type="KEGG" id="gmw:113512902"/>
<evidence type="ECO:0000256" key="7">
    <source>
        <dbReference type="ARBA" id="ARBA00053783"/>
    </source>
</evidence>
<dbReference type="InterPro" id="IPR036869">
    <property type="entry name" value="J_dom_sf"/>
</dbReference>
<feature type="domain" description="J" evidence="10">
    <location>
        <begin position="10"/>
        <end position="75"/>
    </location>
</feature>
<gene>
    <name evidence="12" type="primary">LOC113512902</name>
</gene>
<accession>A0A6J1WFL9</accession>
<dbReference type="GO" id="GO:0000390">
    <property type="term" value="P:spliceosomal complex disassembly"/>
    <property type="evidence" value="ECO:0007669"/>
    <property type="project" value="TreeGrafter"/>
</dbReference>
<name>A0A6J1WFL9_GALME</name>
<dbReference type="Gene3D" id="3.30.70.330">
    <property type="match status" value="1"/>
</dbReference>
<dbReference type="PANTHER" id="PTHR44313:SF1">
    <property type="entry name" value="DNAJ HOMOLOG SUBFAMILY C MEMBER 17"/>
    <property type="match status" value="1"/>
</dbReference>
<dbReference type="GO" id="GO:0003723">
    <property type="term" value="F:RNA binding"/>
    <property type="evidence" value="ECO:0007669"/>
    <property type="project" value="UniProtKB-KW"/>
</dbReference>
<keyword evidence="4" id="KW-0694">RNA-binding</keyword>
<evidence type="ECO:0000313" key="11">
    <source>
        <dbReference type="Proteomes" id="UP001652740"/>
    </source>
</evidence>
<proteinExistence type="predicted"/>
<dbReference type="PRINTS" id="PR00625">
    <property type="entry name" value="JDOMAIN"/>
</dbReference>